<evidence type="ECO:0000313" key="2">
    <source>
        <dbReference type="EMBL" id="RSH91504.1"/>
    </source>
</evidence>
<gene>
    <name evidence="2" type="ORF">EHS25_009803</name>
</gene>
<proteinExistence type="predicted"/>
<comment type="caution">
    <text evidence="2">The sequence shown here is derived from an EMBL/GenBank/DDBJ whole genome shotgun (WGS) entry which is preliminary data.</text>
</comment>
<feature type="region of interest" description="Disordered" evidence="1">
    <location>
        <begin position="1"/>
        <end position="23"/>
    </location>
</feature>
<feature type="region of interest" description="Disordered" evidence="1">
    <location>
        <begin position="67"/>
        <end position="88"/>
    </location>
</feature>
<feature type="compositionally biased region" description="Polar residues" evidence="1">
    <location>
        <begin position="1"/>
        <end position="14"/>
    </location>
</feature>
<organism evidence="2 3">
    <name type="scientific">Saitozyma podzolica</name>
    <dbReference type="NCBI Taxonomy" id="1890683"/>
    <lineage>
        <taxon>Eukaryota</taxon>
        <taxon>Fungi</taxon>
        <taxon>Dikarya</taxon>
        <taxon>Basidiomycota</taxon>
        <taxon>Agaricomycotina</taxon>
        <taxon>Tremellomycetes</taxon>
        <taxon>Tremellales</taxon>
        <taxon>Trimorphomycetaceae</taxon>
        <taxon>Saitozyma</taxon>
    </lineage>
</organism>
<evidence type="ECO:0000313" key="3">
    <source>
        <dbReference type="Proteomes" id="UP000279259"/>
    </source>
</evidence>
<dbReference type="STRING" id="1890683.A0A427YK76"/>
<accession>A0A427YK76</accession>
<reference evidence="2 3" key="1">
    <citation type="submission" date="2018-11" db="EMBL/GenBank/DDBJ databases">
        <title>Genome sequence of Saitozyma podzolica DSM 27192.</title>
        <authorList>
            <person name="Aliyu H."/>
            <person name="Gorte O."/>
            <person name="Ochsenreither K."/>
        </authorList>
    </citation>
    <scope>NUCLEOTIDE SEQUENCE [LARGE SCALE GENOMIC DNA]</scope>
    <source>
        <strain evidence="2 3">DSM 27192</strain>
    </source>
</reference>
<dbReference type="EMBL" id="RSCD01000008">
    <property type="protein sequence ID" value="RSH91504.1"/>
    <property type="molecule type" value="Genomic_DNA"/>
</dbReference>
<name>A0A427YK76_9TREE</name>
<dbReference type="AlphaFoldDB" id="A0A427YK76"/>
<protein>
    <submittedName>
        <fullName evidence="2">Uncharacterized protein</fullName>
    </submittedName>
</protein>
<keyword evidence="3" id="KW-1185">Reference proteome</keyword>
<sequence length="88" mass="9143">MSSSRQISITNRNLSPAGAPGSVGSGASHPLFFAHMQHDVENPLSPPLAIARYGGVGGPLYVYSSEDSGLPGSYESSSTFAGGGRRWF</sequence>
<evidence type="ECO:0000256" key="1">
    <source>
        <dbReference type="SAM" id="MobiDB-lite"/>
    </source>
</evidence>
<dbReference type="Proteomes" id="UP000279259">
    <property type="component" value="Unassembled WGS sequence"/>
</dbReference>